<dbReference type="PANTHER" id="PTHR22683">
    <property type="entry name" value="SPORULATION PROTEIN RELATED"/>
    <property type="match status" value="1"/>
</dbReference>
<dbReference type="SUPFAM" id="SSF52540">
    <property type="entry name" value="P-loop containing nucleoside triphosphate hydrolases"/>
    <property type="match status" value="3"/>
</dbReference>
<dbReference type="Pfam" id="PF01580">
    <property type="entry name" value="FtsK_SpoIIIE"/>
    <property type="match status" value="2"/>
</dbReference>
<evidence type="ECO:0000256" key="6">
    <source>
        <dbReference type="ARBA" id="ARBA00022840"/>
    </source>
</evidence>
<feature type="domain" description="FtsK" evidence="12">
    <location>
        <begin position="469"/>
        <end position="668"/>
    </location>
</feature>
<dbReference type="InterPro" id="IPR050206">
    <property type="entry name" value="FtsK/SpoIIIE/SftA"/>
</dbReference>
<evidence type="ECO:0000313" key="14">
    <source>
        <dbReference type="Proteomes" id="UP000294947"/>
    </source>
</evidence>
<feature type="transmembrane region" description="Helical" evidence="11">
    <location>
        <begin position="52"/>
        <end position="72"/>
    </location>
</feature>
<feature type="domain" description="FtsK" evidence="12">
    <location>
        <begin position="840"/>
        <end position="1031"/>
    </location>
</feature>
<protein>
    <submittedName>
        <fullName evidence="13">Type VII secretion protein EccCa</fullName>
    </submittedName>
</protein>
<dbReference type="InterPro" id="IPR027417">
    <property type="entry name" value="P-loop_NTPase"/>
</dbReference>
<keyword evidence="14" id="KW-1185">Reference proteome</keyword>
<keyword evidence="4" id="KW-0677">Repeat</keyword>
<dbReference type="Gene3D" id="3.40.50.300">
    <property type="entry name" value="P-loop containing nucleotide triphosphate hydrolases"/>
    <property type="match status" value="3"/>
</dbReference>
<dbReference type="GO" id="GO:0003677">
    <property type="term" value="F:DNA binding"/>
    <property type="evidence" value="ECO:0007669"/>
    <property type="project" value="InterPro"/>
</dbReference>
<feature type="domain" description="FtsK" evidence="12">
    <location>
        <begin position="1124"/>
        <end position="1309"/>
    </location>
</feature>
<dbReference type="EMBL" id="SMKW01000048">
    <property type="protein sequence ID" value="TDD42366.1"/>
    <property type="molecule type" value="Genomic_DNA"/>
</dbReference>
<sequence length="1362" mass="148641">MGGDGRAEAAGGDRVSTVTVKRGPRLAGPEMPEGEEALEEPPVMPEPATRDYSSVLMFVPMALGPIAMILVFSSIGSGGGSPLIFIMSGAMAIGMVTMAISQLMRNAGDRKRKLNSERRDYLRYISQLRRRARQTSDEQRVAVAWNHPDPTWLWSLASGPRLWERRGGHDDFARVRIGLGVQQAAMEFTPPATKPIEDLEPLSAISLRRFSETYRTVTGIPISVGLRSFTSVEFEGDPDAAAGLVRAVIGQLVTFHAPDELRIAVLTAPQNQADWDWVKWLPHTAHPTARDGAGPLRMLTCDHDELIELLGSEVTDRGDHDKGVLPGVAEPFIVVVAHLATIPEHSPLFGPGLRNTVLLDATGALPGGAKVLRLTCRDGDVTYPVGDETGTAKCDTLGVPQADALARVLAPKRTSGTVDVVDRPFDSDFELTTLLGIRDVHTFDINAQWRHKAPQRTRFQVPIGVTEDGEVVELDLKESAQGGMGPHGMLIGATGSGKSELLRTLVCSLAATHSSEILNFVLVDFKGGATFLGMDKLPHTSAVITNLADELPLVDRMQDALNGEMTRRQEILRESGYSSLFEYEKARTTGGQLRPLPTLLVIVDEFSELLSAKPQFMELFVSIGRLGRSLGVHLLLASQRLDEGRIHRVEGHLSYRIALRTFSSMESRSVIGVADAYELPSGPGNGYLKIDTSTLVRFKGAYVSGPCLTTAPVDGPISEEDIAAGEAVPFYTQPNPRMHEMRQIEAMEAEEKPQEEEEKSKGSANDDAPSLAEVLIGRLEGAGPAARQVWLPPLAASPSLDSLLPSVLPNPQLGMIVDDPVARGRMRVPVGLVDLPYEQMRELLIADLSGAEGHVGVVGAPMTGKSTLLRTLMLGLALTHTPEEVQFYGLDFGGGGIMSVSGLPHVGSVATRMERDRVVRTLEEVVQVLEMREAAFAEHGFESMADYRVARREGRIEDPHGEVFLIIDGWFTLRQDFGDLETKLTEIAARGLSFGIHLVVSSTRWSEIRPWLRDVLGTRFELRLGDTMESEVQSRKAATVPNQPGRGLTSSGFHFLAALPRLDGSSETEDLAAATKSIVEEIRTFWPGRSAPGVRLLPTKLPVVDLPRPEGDLRICLGQDEQRLKPVWHDFNVVPHLFMMGDAQTGKTNALRLVLRSIVAAYRPGEAKILVADSRRDLDGMVPEEYRIGQVVGADALTDLATKAAVSLHKRVPGVDISSERLRRRDWWEGPQLFVVVDDYELFSNGMGMGTPLDTLLPLLAQGVHIGFHLILARSSANALRGMMDPVMRRLWELGTPALLFSYPKEEGKFLGEAAPRTLTPGRAQLVTRRGVKLIQTGFVPVESSQNEDAMIRGAFSRNEDM</sequence>
<evidence type="ECO:0000256" key="5">
    <source>
        <dbReference type="ARBA" id="ARBA00022741"/>
    </source>
</evidence>
<keyword evidence="6 9" id="KW-0067">ATP-binding</keyword>
<name>A0A4R4YCW1_9PSEU</name>
<feature type="binding site" evidence="9">
    <location>
        <begin position="1141"/>
        <end position="1148"/>
    </location>
    <ligand>
        <name>ATP</name>
        <dbReference type="ChEBI" id="CHEBI:30616"/>
    </ligand>
</feature>
<evidence type="ECO:0000256" key="10">
    <source>
        <dbReference type="SAM" id="MobiDB-lite"/>
    </source>
</evidence>
<dbReference type="InterPro" id="IPR023836">
    <property type="entry name" value="EccCa-like_Actinobacteria"/>
</dbReference>
<dbReference type="SMART" id="SM00382">
    <property type="entry name" value="AAA"/>
    <property type="match status" value="3"/>
</dbReference>
<evidence type="ECO:0000313" key="13">
    <source>
        <dbReference type="EMBL" id="TDD42366.1"/>
    </source>
</evidence>
<dbReference type="InterPro" id="IPR003593">
    <property type="entry name" value="AAA+_ATPase"/>
</dbReference>
<evidence type="ECO:0000259" key="12">
    <source>
        <dbReference type="PROSITE" id="PS50901"/>
    </source>
</evidence>
<accession>A0A4R4YCW1</accession>
<reference evidence="13 14" key="1">
    <citation type="submission" date="2019-03" db="EMBL/GenBank/DDBJ databases">
        <title>Draft genome sequences of novel Actinobacteria.</title>
        <authorList>
            <person name="Sahin N."/>
            <person name="Ay H."/>
            <person name="Saygin H."/>
        </authorList>
    </citation>
    <scope>NUCLEOTIDE SEQUENCE [LARGE SCALE GENOMIC DNA]</scope>
    <source>
        <strain evidence="13 14">7K502</strain>
    </source>
</reference>
<evidence type="ECO:0000256" key="4">
    <source>
        <dbReference type="ARBA" id="ARBA00022737"/>
    </source>
</evidence>
<evidence type="ECO:0000256" key="8">
    <source>
        <dbReference type="ARBA" id="ARBA00023136"/>
    </source>
</evidence>
<dbReference type="GO" id="GO:0005886">
    <property type="term" value="C:plasma membrane"/>
    <property type="evidence" value="ECO:0007669"/>
    <property type="project" value="UniProtKB-SubCell"/>
</dbReference>
<comment type="subcellular location">
    <subcellularLocation>
        <location evidence="1">Cell membrane</location>
        <topology evidence="1">Multi-pass membrane protein</topology>
    </subcellularLocation>
</comment>
<dbReference type="NCBIfam" id="TIGR03925">
    <property type="entry name" value="T7SS_EccC_b"/>
    <property type="match status" value="1"/>
</dbReference>
<feature type="binding site" evidence="9">
    <location>
        <begin position="492"/>
        <end position="499"/>
    </location>
    <ligand>
        <name>ATP</name>
        <dbReference type="ChEBI" id="CHEBI:30616"/>
    </ligand>
</feature>
<dbReference type="OrthoDB" id="9807790at2"/>
<feature type="binding site" evidence="9">
    <location>
        <begin position="859"/>
        <end position="866"/>
    </location>
    <ligand>
        <name>ATP</name>
        <dbReference type="ChEBI" id="CHEBI:30616"/>
    </ligand>
</feature>
<dbReference type="PROSITE" id="PS50901">
    <property type="entry name" value="FTSK"/>
    <property type="match status" value="3"/>
</dbReference>
<evidence type="ECO:0000256" key="9">
    <source>
        <dbReference type="PROSITE-ProRule" id="PRU00289"/>
    </source>
</evidence>
<evidence type="ECO:0000256" key="3">
    <source>
        <dbReference type="ARBA" id="ARBA00022692"/>
    </source>
</evidence>
<keyword evidence="7 11" id="KW-1133">Transmembrane helix</keyword>
<dbReference type="InterPro" id="IPR023837">
    <property type="entry name" value="EccCb-like_Actinobacteria"/>
</dbReference>
<organism evidence="13 14">
    <name type="scientific">Saccharopolyspora elongata</name>
    <dbReference type="NCBI Taxonomy" id="2530387"/>
    <lineage>
        <taxon>Bacteria</taxon>
        <taxon>Bacillati</taxon>
        <taxon>Actinomycetota</taxon>
        <taxon>Actinomycetes</taxon>
        <taxon>Pseudonocardiales</taxon>
        <taxon>Pseudonocardiaceae</taxon>
        <taxon>Saccharopolyspora</taxon>
    </lineage>
</organism>
<proteinExistence type="predicted"/>
<dbReference type="NCBIfam" id="TIGR03924">
    <property type="entry name" value="T7SS_EccC_a"/>
    <property type="match status" value="1"/>
</dbReference>
<feature type="transmembrane region" description="Helical" evidence="11">
    <location>
        <begin position="84"/>
        <end position="104"/>
    </location>
</feature>
<feature type="region of interest" description="Disordered" evidence="10">
    <location>
        <begin position="1"/>
        <end position="46"/>
    </location>
</feature>
<feature type="region of interest" description="Disordered" evidence="10">
    <location>
        <begin position="747"/>
        <end position="768"/>
    </location>
</feature>
<keyword evidence="8 11" id="KW-0472">Membrane</keyword>
<keyword evidence="2" id="KW-1003">Cell membrane</keyword>
<dbReference type="InterPro" id="IPR002543">
    <property type="entry name" value="FtsK_dom"/>
</dbReference>
<gene>
    <name evidence="13" type="primary">eccCa</name>
    <name evidence="13" type="ORF">E1288_29625</name>
</gene>
<evidence type="ECO:0000256" key="2">
    <source>
        <dbReference type="ARBA" id="ARBA00022475"/>
    </source>
</evidence>
<keyword evidence="3 11" id="KW-0812">Transmembrane</keyword>
<dbReference type="Proteomes" id="UP000294947">
    <property type="component" value="Unassembled WGS sequence"/>
</dbReference>
<dbReference type="GO" id="GO:0005524">
    <property type="term" value="F:ATP binding"/>
    <property type="evidence" value="ECO:0007669"/>
    <property type="project" value="UniProtKB-UniRule"/>
</dbReference>
<keyword evidence="5 9" id="KW-0547">Nucleotide-binding</keyword>
<comment type="caution">
    <text evidence="13">The sequence shown here is derived from an EMBL/GenBank/DDBJ whole genome shotgun (WGS) entry which is preliminary data.</text>
</comment>
<evidence type="ECO:0000256" key="7">
    <source>
        <dbReference type="ARBA" id="ARBA00022989"/>
    </source>
</evidence>
<evidence type="ECO:0000256" key="1">
    <source>
        <dbReference type="ARBA" id="ARBA00004651"/>
    </source>
</evidence>
<evidence type="ECO:0000256" key="11">
    <source>
        <dbReference type="SAM" id="Phobius"/>
    </source>
</evidence>
<dbReference type="PANTHER" id="PTHR22683:SF1">
    <property type="entry name" value="TYPE VII SECRETION SYSTEM PROTEIN ESSC"/>
    <property type="match status" value="1"/>
</dbReference>